<proteinExistence type="inferred from homology"/>
<sequence>MLLSKQIAENAAFEAFLNSYIREINRGEWFARNEWLLKNKPSALISGEEILQLFLPLQEKVFAVSVSYKSLTGCSRFASVFQYDCKEEVWHQSNKLCVIVSLIQELQLGQSGEDLQGSRGEAYSDLLSRVLDSSRCIEKYVEQREKDAFRLYSPKASFIETEQSLLFGHWMHPSPKSRQGMADWQQERFAPELQGSFQLHFFLAENSSVKEVSLLQGRPTSWFQENMGSACPSGYCAVPVHPLQAQWLLQQEYVKNALREGTLINIGPQGREFFPTSSVRTVYAEDKDFMLKFSIPVKLTNSLRNNKLSECYAGLAMTKLRKKIPFLSSHPSFKMMDDPAFLTIMFPGMKESGFEVIIRENPFRHSHVNSVCCVAALVQQPLPGHKSRLYQTVQLLAEKRHLSLKEAGMLWFQSYFDRCVKPLLELYDCWGIALEAHQQNSVIECRDYLPHTFYYRDNQGYYLSERCRNKLVAMEPSLAELQELFYNESVIKERFSYYLFFNQIFSILHRLGAEDVIEEEVLISWLQCRLDKLSTVLKASGKDVVAYVLNQPKLRVKANLLTSFYEIDELEAELEQAVYREVNNPLYRNEKEALLHEKKHLLSSREQGAQTAG</sequence>
<protein>
    <submittedName>
        <fullName evidence="5">Siderophore biosynthesis protein</fullName>
    </submittedName>
</protein>
<dbReference type="Gene3D" id="1.10.510.40">
    <property type="match status" value="1"/>
</dbReference>
<comment type="similarity">
    <text evidence="2">Belongs to the IucA/IucC family.</text>
</comment>
<feature type="domain" description="Aerobactin siderophore biosynthesis IucA/IucC N-terminal" evidence="3">
    <location>
        <begin position="157"/>
        <end position="379"/>
    </location>
</feature>
<accession>A0A7X2J177</accession>
<dbReference type="Proteomes" id="UP000448867">
    <property type="component" value="Unassembled WGS sequence"/>
</dbReference>
<evidence type="ECO:0000256" key="1">
    <source>
        <dbReference type="ARBA" id="ARBA00004924"/>
    </source>
</evidence>
<name>A0A7X2J177_9BACI</name>
<dbReference type="PANTHER" id="PTHR34384:SF5">
    <property type="entry name" value="L-2,3-DIAMINOPROPANOATE--CITRATE LIGASE"/>
    <property type="match status" value="1"/>
</dbReference>
<dbReference type="Pfam" id="PF06276">
    <property type="entry name" value="FhuF"/>
    <property type="match status" value="1"/>
</dbReference>
<reference evidence="5 6" key="1">
    <citation type="submission" date="2019-11" db="EMBL/GenBank/DDBJ databases">
        <title>Bacillus lacus genome.</title>
        <authorList>
            <person name="Allen C.J."/>
            <person name="Newman J.D."/>
        </authorList>
    </citation>
    <scope>NUCLEOTIDE SEQUENCE [LARGE SCALE GENOMIC DNA]</scope>
    <source>
        <strain evidence="5 6">KCTC 33946</strain>
    </source>
</reference>
<dbReference type="AlphaFoldDB" id="A0A7X2J177"/>
<organism evidence="5 6">
    <name type="scientific">Metabacillus lacus</name>
    <dbReference type="NCBI Taxonomy" id="1983721"/>
    <lineage>
        <taxon>Bacteria</taxon>
        <taxon>Bacillati</taxon>
        <taxon>Bacillota</taxon>
        <taxon>Bacilli</taxon>
        <taxon>Bacillales</taxon>
        <taxon>Bacillaceae</taxon>
        <taxon>Metabacillus</taxon>
    </lineage>
</organism>
<feature type="domain" description="Aerobactin siderophore biosynthesis IucA/IucC-like C-terminal" evidence="4">
    <location>
        <begin position="410"/>
        <end position="571"/>
    </location>
</feature>
<evidence type="ECO:0000259" key="3">
    <source>
        <dbReference type="Pfam" id="PF04183"/>
    </source>
</evidence>
<comment type="caution">
    <text evidence="5">The sequence shown here is derived from an EMBL/GenBank/DDBJ whole genome shotgun (WGS) entry which is preliminary data.</text>
</comment>
<evidence type="ECO:0000313" key="6">
    <source>
        <dbReference type="Proteomes" id="UP000448867"/>
    </source>
</evidence>
<keyword evidence="6" id="KW-1185">Reference proteome</keyword>
<dbReference type="RefSeq" id="WP_154308710.1">
    <property type="nucleotide sequence ID" value="NZ_WKKI01000030.1"/>
</dbReference>
<dbReference type="Pfam" id="PF04183">
    <property type="entry name" value="IucA_IucC"/>
    <property type="match status" value="1"/>
</dbReference>
<dbReference type="GO" id="GO:0016881">
    <property type="term" value="F:acid-amino acid ligase activity"/>
    <property type="evidence" value="ECO:0007669"/>
    <property type="project" value="UniProtKB-ARBA"/>
</dbReference>
<dbReference type="OrthoDB" id="2989563at2"/>
<dbReference type="PANTHER" id="PTHR34384">
    <property type="entry name" value="L-2,3-DIAMINOPROPANOATE--CITRATE LIGASE"/>
    <property type="match status" value="1"/>
</dbReference>
<gene>
    <name evidence="5" type="ORF">GJU40_13930</name>
</gene>
<dbReference type="EMBL" id="WKKI01000030">
    <property type="protein sequence ID" value="MRX73242.1"/>
    <property type="molecule type" value="Genomic_DNA"/>
</dbReference>
<evidence type="ECO:0000313" key="5">
    <source>
        <dbReference type="EMBL" id="MRX73242.1"/>
    </source>
</evidence>
<evidence type="ECO:0000259" key="4">
    <source>
        <dbReference type="Pfam" id="PF06276"/>
    </source>
</evidence>
<dbReference type="InterPro" id="IPR022770">
    <property type="entry name" value="IucA/IucC-like_C"/>
</dbReference>
<evidence type="ECO:0000256" key="2">
    <source>
        <dbReference type="ARBA" id="ARBA00007832"/>
    </source>
</evidence>
<comment type="pathway">
    <text evidence="1">Siderophore biosynthesis.</text>
</comment>
<dbReference type="InterPro" id="IPR037455">
    <property type="entry name" value="LucA/IucC-like"/>
</dbReference>
<dbReference type="GO" id="GO:0019290">
    <property type="term" value="P:siderophore biosynthetic process"/>
    <property type="evidence" value="ECO:0007669"/>
    <property type="project" value="InterPro"/>
</dbReference>
<dbReference type="InterPro" id="IPR007310">
    <property type="entry name" value="Aerobactin_biosyn_IucA/IucC_N"/>
</dbReference>